<evidence type="ECO:0000313" key="2">
    <source>
        <dbReference type="EMBL" id="VAX40821.1"/>
    </source>
</evidence>
<name>A0A3B1DPN3_9ZZZZ</name>
<sequence length="190" mass="20612">MTTTKPITKDTTIAELFAAHPKAEQALLALLPDFAHLQNPTLRSTITKVTTLERAAATADLSAEDLLQKLRSTLGLPDTLPILNKPASPGHCGCFDEDCEPEQAPAPQTQPDWAANTRPATSINADEILAKGESPLEPVTTAARELAQGQILRVTVAFHPTPMIQTLQDQGYKTYCRSTDDNRFELLISP</sequence>
<dbReference type="InterPro" id="IPR015077">
    <property type="entry name" value="DUF1858"/>
</dbReference>
<proteinExistence type="predicted"/>
<reference evidence="2" key="1">
    <citation type="submission" date="2018-06" db="EMBL/GenBank/DDBJ databases">
        <authorList>
            <person name="Zhirakovskaya E."/>
        </authorList>
    </citation>
    <scope>NUCLEOTIDE SEQUENCE</scope>
</reference>
<dbReference type="SUPFAM" id="SSF140683">
    <property type="entry name" value="SP0561-like"/>
    <property type="match status" value="1"/>
</dbReference>
<dbReference type="AlphaFoldDB" id="A0A3B1DPN3"/>
<feature type="domain" description="DUF1858" evidence="1">
    <location>
        <begin position="7"/>
        <end position="66"/>
    </location>
</feature>
<dbReference type="InterPro" id="IPR038062">
    <property type="entry name" value="ScdA-like_N_sf"/>
</dbReference>
<dbReference type="EMBL" id="UOGK01000450">
    <property type="protein sequence ID" value="VAX40821.1"/>
    <property type="molecule type" value="Genomic_DNA"/>
</dbReference>
<feature type="non-terminal residue" evidence="2">
    <location>
        <position position="190"/>
    </location>
</feature>
<protein>
    <recommendedName>
        <fullName evidence="1">DUF1858 domain-containing protein</fullName>
    </recommendedName>
</protein>
<dbReference type="Pfam" id="PF08984">
    <property type="entry name" value="DUF1858"/>
    <property type="match status" value="1"/>
</dbReference>
<evidence type="ECO:0000259" key="1">
    <source>
        <dbReference type="Pfam" id="PF08984"/>
    </source>
</evidence>
<gene>
    <name evidence="2" type="ORF">MNBD_PLANCTO03-367</name>
</gene>
<organism evidence="2">
    <name type="scientific">hydrothermal vent metagenome</name>
    <dbReference type="NCBI Taxonomy" id="652676"/>
    <lineage>
        <taxon>unclassified sequences</taxon>
        <taxon>metagenomes</taxon>
        <taxon>ecological metagenomes</taxon>
    </lineage>
</organism>
<dbReference type="Gene3D" id="1.10.3910.10">
    <property type="entry name" value="SP0561-like"/>
    <property type="match status" value="1"/>
</dbReference>
<accession>A0A3B1DPN3</accession>